<dbReference type="STRING" id="461836.A0A0L0DHB6"/>
<reference evidence="10 11" key="1">
    <citation type="submission" date="2010-05" db="EMBL/GenBank/DDBJ databases">
        <title>The Genome Sequence of Thecamonas trahens ATCC 50062.</title>
        <authorList>
            <consortium name="The Broad Institute Genome Sequencing Platform"/>
            <person name="Russ C."/>
            <person name="Cuomo C."/>
            <person name="Shea T."/>
            <person name="Young S.K."/>
            <person name="Zeng Q."/>
            <person name="Koehrsen M."/>
            <person name="Haas B."/>
            <person name="Borodovsky M."/>
            <person name="Guigo R."/>
            <person name="Alvarado L."/>
            <person name="Berlin A."/>
            <person name="Bochicchio J."/>
            <person name="Borenstein D."/>
            <person name="Chapman S."/>
            <person name="Chen Z."/>
            <person name="Freedman E."/>
            <person name="Gellesch M."/>
            <person name="Goldberg J."/>
            <person name="Griggs A."/>
            <person name="Gujja S."/>
            <person name="Heilman E."/>
            <person name="Heiman D."/>
            <person name="Hepburn T."/>
            <person name="Howarth C."/>
            <person name="Jen D."/>
            <person name="Larson L."/>
            <person name="Mehta T."/>
            <person name="Park D."/>
            <person name="Pearson M."/>
            <person name="Roberts A."/>
            <person name="Saif S."/>
            <person name="Shenoy N."/>
            <person name="Sisk P."/>
            <person name="Stolte C."/>
            <person name="Sykes S."/>
            <person name="Thomson T."/>
            <person name="Walk T."/>
            <person name="White J."/>
            <person name="Yandava C."/>
            <person name="Burger G."/>
            <person name="Gray M.W."/>
            <person name="Holland P.W.H."/>
            <person name="King N."/>
            <person name="Lang F.B.F."/>
            <person name="Roger A.J."/>
            <person name="Ruiz-Trillo I."/>
            <person name="Lander E."/>
            <person name="Nusbaum C."/>
        </authorList>
    </citation>
    <scope>NUCLEOTIDE SEQUENCE [LARGE SCALE GENOMIC DNA]</scope>
    <source>
        <strain evidence="10 11">ATCC 50062</strain>
    </source>
</reference>
<dbReference type="GO" id="GO:0043626">
    <property type="term" value="C:PCNA complex"/>
    <property type="evidence" value="ECO:0007669"/>
    <property type="project" value="TreeGrafter"/>
</dbReference>
<comment type="similarity">
    <text evidence="2 7">Belongs to the PCNA family.</text>
</comment>
<dbReference type="EMBL" id="GL349469">
    <property type="protein sequence ID" value="KNC51754.1"/>
    <property type="molecule type" value="Genomic_DNA"/>
</dbReference>
<dbReference type="NCBIfam" id="TIGR00590">
    <property type="entry name" value="pcna"/>
    <property type="match status" value="1"/>
</dbReference>
<dbReference type="GO" id="GO:0003677">
    <property type="term" value="F:DNA binding"/>
    <property type="evidence" value="ECO:0007669"/>
    <property type="project" value="UniProtKB-KW"/>
</dbReference>
<keyword evidence="3 7" id="KW-0235">DNA replication</keyword>
<evidence type="ECO:0000313" key="10">
    <source>
        <dbReference type="EMBL" id="KNC51754.1"/>
    </source>
</evidence>
<dbReference type="GO" id="GO:0019985">
    <property type="term" value="P:translesion synthesis"/>
    <property type="evidence" value="ECO:0007669"/>
    <property type="project" value="TreeGrafter"/>
</dbReference>
<dbReference type="InterPro" id="IPR000730">
    <property type="entry name" value="Pr_cel_nuc_antig"/>
</dbReference>
<comment type="function">
    <text evidence="6">This protein is an auxiliary protein of DNA polymerase delta and is involved in the control of eukaryotic DNA replication by increasing the polymerase's processivity during elongation of the leading strand.</text>
</comment>
<dbReference type="Pfam" id="PF00705">
    <property type="entry name" value="PCNA_N"/>
    <property type="match status" value="1"/>
</dbReference>
<dbReference type="PANTHER" id="PTHR11352:SF0">
    <property type="entry name" value="PROLIFERATING CELL NUCLEAR ANTIGEN"/>
    <property type="match status" value="1"/>
</dbReference>
<dbReference type="InterPro" id="IPR022648">
    <property type="entry name" value="Pr_cel_nuc_antig_N"/>
</dbReference>
<comment type="subcellular location">
    <subcellularLocation>
        <location evidence="1 6">Nucleus</location>
    </subcellularLocation>
</comment>
<accession>A0A0L0DHB6</accession>
<dbReference type="eggNOG" id="KOG1636">
    <property type="taxonomic scope" value="Eukaryota"/>
</dbReference>
<dbReference type="PRINTS" id="PR00339">
    <property type="entry name" value="PCNACYCLIN"/>
</dbReference>
<gene>
    <name evidence="10" type="ORF">AMSG_07825</name>
</gene>
<feature type="domain" description="Proliferating cell nuclear antigen PCNA C-terminal" evidence="9">
    <location>
        <begin position="127"/>
        <end position="256"/>
    </location>
</feature>
<dbReference type="AlphaFoldDB" id="A0A0L0DHB6"/>
<dbReference type="FunFam" id="3.70.10.10:FF:000001">
    <property type="entry name" value="Proliferating cell nuclear antigen"/>
    <property type="match status" value="1"/>
</dbReference>
<dbReference type="GO" id="GO:0030337">
    <property type="term" value="F:DNA polymerase processivity factor activity"/>
    <property type="evidence" value="ECO:0007669"/>
    <property type="project" value="InterPro"/>
</dbReference>
<proteinExistence type="inferred from homology"/>
<evidence type="ECO:0000256" key="3">
    <source>
        <dbReference type="ARBA" id="ARBA00022705"/>
    </source>
</evidence>
<name>A0A0L0DHB6_THETB</name>
<evidence type="ECO:0000259" key="8">
    <source>
        <dbReference type="Pfam" id="PF00705"/>
    </source>
</evidence>
<dbReference type="HAMAP" id="MF_00317">
    <property type="entry name" value="DNApol_clamp_arch"/>
    <property type="match status" value="1"/>
</dbReference>
<dbReference type="CDD" id="cd00577">
    <property type="entry name" value="PCNA"/>
    <property type="match status" value="1"/>
</dbReference>
<evidence type="ECO:0000256" key="5">
    <source>
        <dbReference type="ARBA" id="ARBA00023242"/>
    </source>
</evidence>
<dbReference type="GO" id="GO:0006275">
    <property type="term" value="P:regulation of DNA replication"/>
    <property type="evidence" value="ECO:0007669"/>
    <property type="project" value="InterPro"/>
</dbReference>
<sequence length="261" mass="28167">MFEARLPQGDLLKKILEAVKDLVTDANFDCSSTGISLQAMDSSHVSLVSLLMRADGFDHFRCDRNISIGLNLLAMSKVVRCVGNNDAVTMKADDNGDLVTLMFESQDGSKVSDWQLRGLDIDSERLGIPSTDYSSVVTMPSAEFARICRDLSVIGDTVVITTTKEGVTFASKGELGTGKIALRQSAAIDDDADSPGVSIELQEPVSQSFALRYLSFFTKATPLAPTVTISMSNGVPLVVEYPVGDMGHIRFYLAPKVEDDA</sequence>
<protein>
    <recommendedName>
        <fullName evidence="6">DNA sliding clamp PCNA</fullName>
    </recommendedName>
</protein>
<dbReference type="InterPro" id="IPR022659">
    <property type="entry name" value="Pr_cel_nuc_antig_CS"/>
</dbReference>
<dbReference type="Gene3D" id="3.70.10.10">
    <property type="match status" value="1"/>
</dbReference>
<dbReference type="PROSITE" id="PS01251">
    <property type="entry name" value="PCNA_1"/>
    <property type="match status" value="1"/>
</dbReference>
<dbReference type="Proteomes" id="UP000054408">
    <property type="component" value="Unassembled WGS sequence"/>
</dbReference>
<keyword evidence="5 6" id="KW-0539">Nucleus</keyword>
<dbReference type="PANTHER" id="PTHR11352">
    <property type="entry name" value="PROLIFERATING CELL NUCLEAR ANTIGEN"/>
    <property type="match status" value="1"/>
</dbReference>
<dbReference type="Pfam" id="PF02747">
    <property type="entry name" value="PCNA_C"/>
    <property type="match status" value="1"/>
</dbReference>
<feature type="domain" description="Proliferating cell nuclear antigen PCNA N-terminal" evidence="8">
    <location>
        <begin position="1"/>
        <end position="124"/>
    </location>
</feature>
<dbReference type="GeneID" id="25566665"/>
<evidence type="ECO:0000256" key="2">
    <source>
        <dbReference type="ARBA" id="ARBA00010462"/>
    </source>
</evidence>
<dbReference type="InterPro" id="IPR046938">
    <property type="entry name" value="DNA_clamp_sf"/>
</dbReference>
<evidence type="ECO:0000256" key="4">
    <source>
        <dbReference type="ARBA" id="ARBA00023125"/>
    </source>
</evidence>
<dbReference type="GO" id="GO:0006272">
    <property type="term" value="P:leading strand elongation"/>
    <property type="evidence" value="ECO:0007669"/>
    <property type="project" value="TreeGrafter"/>
</dbReference>
<keyword evidence="11" id="KW-1185">Reference proteome</keyword>
<evidence type="ECO:0000313" key="11">
    <source>
        <dbReference type="Proteomes" id="UP000054408"/>
    </source>
</evidence>
<dbReference type="GO" id="GO:0006298">
    <property type="term" value="P:mismatch repair"/>
    <property type="evidence" value="ECO:0007669"/>
    <property type="project" value="TreeGrafter"/>
</dbReference>
<dbReference type="RefSeq" id="XP_013755882.1">
    <property type="nucleotide sequence ID" value="XM_013900428.1"/>
</dbReference>
<dbReference type="SUPFAM" id="SSF55979">
    <property type="entry name" value="DNA clamp"/>
    <property type="match status" value="2"/>
</dbReference>
<keyword evidence="4 7" id="KW-0238">DNA-binding</keyword>
<evidence type="ECO:0000256" key="1">
    <source>
        <dbReference type="ARBA" id="ARBA00004123"/>
    </source>
</evidence>
<evidence type="ECO:0000256" key="6">
    <source>
        <dbReference type="RuleBase" id="RU000641"/>
    </source>
</evidence>
<evidence type="ECO:0000259" key="9">
    <source>
        <dbReference type="Pfam" id="PF02747"/>
    </source>
</evidence>
<dbReference type="OMA" id="EMKLINM"/>
<evidence type="ECO:0000256" key="7">
    <source>
        <dbReference type="RuleBase" id="RU003671"/>
    </source>
</evidence>
<dbReference type="PROSITE" id="PS00293">
    <property type="entry name" value="PCNA_2"/>
    <property type="match status" value="1"/>
</dbReference>
<organism evidence="10 11">
    <name type="scientific">Thecamonas trahens ATCC 50062</name>
    <dbReference type="NCBI Taxonomy" id="461836"/>
    <lineage>
        <taxon>Eukaryota</taxon>
        <taxon>Apusozoa</taxon>
        <taxon>Apusomonadida</taxon>
        <taxon>Apusomonadidae</taxon>
        <taxon>Thecamonas</taxon>
    </lineage>
</organism>
<dbReference type="OrthoDB" id="534348at2759"/>
<dbReference type="InterPro" id="IPR022649">
    <property type="entry name" value="Pr_cel_nuc_antig_C"/>
</dbReference>